<dbReference type="GO" id="GO:0071818">
    <property type="term" value="C:BAT3 complex"/>
    <property type="evidence" value="ECO:0007669"/>
    <property type="project" value="TreeGrafter"/>
</dbReference>
<feature type="compositionally biased region" description="Polar residues" evidence="1">
    <location>
        <begin position="676"/>
        <end position="685"/>
    </location>
</feature>
<dbReference type="Pfam" id="PF00240">
    <property type="entry name" value="ubiquitin"/>
    <property type="match status" value="1"/>
</dbReference>
<feature type="compositionally biased region" description="Low complexity" evidence="1">
    <location>
        <begin position="558"/>
        <end position="571"/>
    </location>
</feature>
<dbReference type="SMART" id="SM00213">
    <property type="entry name" value="UBQ"/>
    <property type="match status" value="1"/>
</dbReference>
<feature type="compositionally biased region" description="Polar residues" evidence="1">
    <location>
        <begin position="194"/>
        <end position="205"/>
    </location>
</feature>
<dbReference type="PANTHER" id="PTHR15204">
    <property type="entry name" value="LARGE PROLINE-RICH PROTEIN BAG6"/>
    <property type="match status" value="1"/>
</dbReference>
<feature type="region of interest" description="Disordered" evidence="1">
    <location>
        <begin position="99"/>
        <end position="130"/>
    </location>
</feature>
<dbReference type="InterPro" id="IPR019956">
    <property type="entry name" value="Ubiquitin_dom"/>
</dbReference>
<name>A0A6I9QDY7_ELAGV</name>
<feature type="region of interest" description="Disordered" evidence="1">
    <location>
        <begin position="174"/>
        <end position="211"/>
    </location>
</feature>
<dbReference type="InParanoid" id="A0A6I9QDY7"/>
<dbReference type="InterPro" id="IPR000626">
    <property type="entry name" value="Ubiquitin-like_dom"/>
</dbReference>
<dbReference type="FunFam" id="3.10.20.90:FF:000154">
    <property type="entry name" value="Large proline-rich protein BAG6"/>
    <property type="match status" value="1"/>
</dbReference>
<feature type="region of interest" description="Disordered" evidence="1">
    <location>
        <begin position="1"/>
        <end position="22"/>
    </location>
</feature>
<keyword evidence="3" id="KW-1185">Reference proteome</keyword>
<feature type="compositionally biased region" description="Polar residues" evidence="1">
    <location>
        <begin position="457"/>
        <end position="467"/>
    </location>
</feature>
<gene>
    <name evidence="4" type="primary">LOC105033861</name>
</gene>
<dbReference type="PROSITE" id="PS50053">
    <property type="entry name" value="UBIQUITIN_2"/>
    <property type="match status" value="1"/>
</dbReference>
<dbReference type="PANTHER" id="PTHR15204:SF5">
    <property type="entry name" value="LARGE PROLINE-RICH PROTEIN BAG6 ISOFORM X1"/>
    <property type="match status" value="1"/>
</dbReference>
<dbReference type="KEGG" id="egu:105033861"/>
<feature type="region of interest" description="Disordered" evidence="1">
    <location>
        <begin position="618"/>
        <end position="810"/>
    </location>
</feature>
<dbReference type="GeneID" id="105033861"/>
<dbReference type="GO" id="GO:0051787">
    <property type="term" value="F:misfolded protein binding"/>
    <property type="evidence" value="ECO:0007669"/>
    <property type="project" value="TreeGrafter"/>
</dbReference>
<feature type="region of interest" description="Disordered" evidence="1">
    <location>
        <begin position="558"/>
        <end position="580"/>
    </location>
</feature>
<feature type="compositionally biased region" description="Low complexity" evidence="1">
    <location>
        <begin position="8"/>
        <end position="21"/>
    </location>
</feature>
<dbReference type="PRINTS" id="PR00348">
    <property type="entry name" value="UBIQUITIN"/>
</dbReference>
<dbReference type="GO" id="GO:0031593">
    <property type="term" value="F:polyubiquitin modification-dependent protein binding"/>
    <property type="evidence" value="ECO:0007669"/>
    <property type="project" value="TreeGrafter"/>
</dbReference>
<evidence type="ECO:0000259" key="2">
    <source>
        <dbReference type="PROSITE" id="PS50053"/>
    </source>
</evidence>
<feature type="compositionally biased region" description="Polar residues" evidence="1">
    <location>
        <begin position="618"/>
        <end position="640"/>
    </location>
</feature>
<sequence>MADETLNEGTSSSQSTGESSEPTIEINIKTLDSQIYTFRVNKDMSVPVLKEKVANAIGIPVEQQRLIFRGKVLKDNHLLSEYHLEDGHTLHLVVRQPVQAQPTSGVPSDSAHSGGNQGNDSTGNAPRNRAGQISHSVVLGTVNVSDQGEGMVTDISRLIGAVLHSLGAGILSPAAGGAGNTSSAAVPPGPDTEGMQNNSGRSQPGNPAPPGFTVLNHPFQIPQFSPGGALSRQRVIPDSLTTLSDFISRMELVLQNGGSQLSAPTNARDPQRSDDPSLNLRGLLTPEMLGLVVERAQQLLSGNASSALSQFAANLERGRSSTDPLVRSQIQTEAMHVGASMQHLGSMLLELGRTMMTLRMGQSPAESFVNAGPAVYISSTGPNPIMVQPFPQQMSSFPAVFSPPSVGVSGPFGVGDPSRNINIHIHAGTSVAPGVSSAGTRASSEGINGGRQGVEPASQNGNGSGDSASVRGLPARTVVAAIPARSSAETASHVLSVIYPVHVRSQASVSIPLASSQGTHPSMSGGTQPNAAIVTPQPSPESASIPAVVAQAAARVATASGQDSSSPSLQSTDAQGFQPSISSGVQPITASPFSQTSSETDTIARLVTQISTQITNALSGSAQGNNSSSFSMQHINTTPATEGPQLGESGASSANIGDANESCPANSVQDAGDCDNSGSVESQVSDIGMTKGEGKQLQQEGHDLPDIVGSGGSLAIQKPSTSNSAGGLTICQPCDAPSSKSVDKSSEQTSESSATMHASRSSQDVESGRPAPLGLGLGGLQPTKRRSRPTKPTKKDGISCGTPSADQNQQSIARGQQVLHSLASQGSDTSRVNANGPMSSVLGQMMDSMPLGGQGARQQVDAGNMMSHVLQSPAFSSLLTSVAERSGVGSPSDFRSMLEMCTQSPVIRNTLNDIVQQVDGHGQDLGDMLSGLGRGQGGIDFSRMIQQMLPAVSQALGRGSTLSTPANGVGSEPRRSGGRTVGDHMLDSRNSQIDLHQARERIEEHDSAENIFRAVLESAGNLFDGEDNYEALVEELGNNVEFIKEYMEMLRRSIRQRLERESRSES</sequence>
<feature type="compositionally biased region" description="Low complexity" evidence="1">
    <location>
        <begin position="174"/>
        <end position="185"/>
    </location>
</feature>
<evidence type="ECO:0000256" key="1">
    <source>
        <dbReference type="SAM" id="MobiDB-lite"/>
    </source>
</evidence>
<dbReference type="RefSeq" id="XP_073100004.1">
    <property type="nucleotide sequence ID" value="XM_073243903.1"/>
</dbReference>
<evidence type="ECO:0000313" key="4">
    <source>
        <dbReference type="RefSeq" id="XP_010907120.1"/>
    </source>
</evidence>
<dbReference type="AlphaFoldDB" id="A0A6I9QDY7"/>
<feature type="region of interest" description="Disordered" evidence="1">
    <location>
        <begin position="432"/>
        <end position="470"/>
    </location>
</feature>
<feature type="compositionally biased region" description="Polar residues" evidence="1">
    <location>
        <begin position="801"/>
        <end position="810"/>
    </location>
</feature>
<feature type="compositionally biased region" description="Basic residues" evidence="1">
    <location>
        <begin position="783"/>
        <end position="792"/>
    </location>
</feature>
<dbReference type="Proteomes" id="UP000504607">
    <property type="component" value="Unplaced"/>
</dbReference>
<dbReference type="CDD" id="cd17039">
    <property type="entry name" value="Ubl_ubiquitin_like"/>
    <property type="match status" value="1"/>
</dbReference>
<feature type="compositionally biased region" description="Polar residues" evidence="1">
    <location>
        <begin position="747"/>
        <end position="765"/>
    </location>
</feature>
<feature type="region of interest" description="Disordered" evidence="1">
    <location>
        <begin position="959"/>
        <end position="985"/>
    </location>
</feature>
<reference evidence="4" key="1">
    <citation type="submission" date="2025-08" db="UniProtKB">
        <authorList>
            <consortium name="RefSeq"/>
        </authorList>
    </citation>
    <scope>IDENTIFICATION</scope>
</reference>
<evidence type="ECO:0000313" key="3">
    <source>
        <dbReference type="Proteomes" id="UP000504607"/>
    </source>
</evidence>
<protein>
    <submittedName>
        <fullName evidence="4">Ubiquitin-like domain-containing protein CIP73</fullName>
    </submittedName>
</protein>
<dbReference type="InterPro" id="IPR029071">
    <property type="entry name" value="Ubiquitin-like_domsf"/>
</dbReference>
<feature type="domain" description="Ubiquitin-like" evidence="2">
    <location>
        <begin position="24"/>
        <end position="97"/>
    </location>
</feature>
<organism evidence="3 4">
    <name type="scientific">Elaeis guineensis var. tenera</name>
    <name type="common">Oil palm</name>
    <dbReference type="NCBI Taxonomy" id="51953"/>
    <lineage>
        <taxon>Eukaryota</taxon>
        <taxon>Viridiplantae</taxon>
        <taxon>Streptophyta</taxon>
        <taxon>Embryophyta</taxon>
        <taxon>Tracheophyta</taxon>
        <taxon>Spermatophyta</taxon>
        <taxon>Magnoliopsida</taxon>
        <taxon>Liliopsida</taxon>
        <taxon>Arecaceae</taxon>
        <taxon>Arecoideae</taxon>
        <taxon>Cocoseae</taxon>
        <taxon>Elaeidinae</taxon>
        <taxon>Elaeis</taxon>
    </lineage>
</organism>
<accession>A0A6I9QDY7</accession>
<feature type="compositionally biased region" description="Polar residues" evidence="1">
    <location>
        <begin position="437"/>
        <end position="446"/>
    </location>
</feature>
<dbReference type="OrthoDB" id="267397at2759"/>
<dbReference type="GO" id="GO:0036503">
    <property type="term" value="P:ERAD pathway"/>
    <property type="evidence" value="ECO:0007669"/>
    <property type="project" value="TreeGrafter"/>
</dbReference>
<proteinExistence type="predicted"/>
<feature type="region of interest" description="Disordered" evidence="1">
    <location>
        <begin position="258"/>
        <end position="277"/>
    </location>
</feature>
<dbReference type="SUPFAM" id="SSF54236">
    <property type="entry name" value="Ubiquitin-like"/>
    <property type="match status" value="1"/>
</dbReference>
<dbReference type="RefSeq" id="XP_010907120.1">
    <property type="nucleotide sequence ID" value="XM_010908818.2"/>
</dbReference>
<dbReference type="Gene3D" id="3.10.20.90">
    <property type="entry name" value="Phosphatidylinositol 3-kinase Catalytic Subunit, Chain A, domain 1"/>
    <property type="match status" value="1"/>
</dbReference>